<feature type="region of interest" description="Disordered" evidence="1">
    <location>
        <begin position="45"/>
        <end position="67"/>
    </location>
</feature>
<dbReference type="EMBL" id="CP045903">
    <property type="protein sequence ID" value="QQP39451.1"/>
    <property type="molecule type" value="Genomic_DNA"/>
</dbReference>
<sequence length="97" mass="11700">MTFWQAVQTFTILQYLKDILIFNIRGSSFYYYLQAANPRALQRKLRTKKRQRLRRSPVTRTRLQKAHPHQLCRPLALAHSSRTFNERLCQTSYRSEK</sequence>
<evidence type="ECO:0000256" key="1">
    <source>
        <dbReference type="SAM" id="MobiDB-lite"/>
    </source>
</evidence>
<dbReference type="Proteomes" id="UP000595437">
    <property type="component" value="Chromosome 14"/>
</dbReference>
<evidence type="ECO:0000313" key="3">
    <source>
        <dbReference type="Proteomes" id="UP000595437"/>
    </source>
</evidence>
<organism evidence="2 3">
    <name type="scientific">Caligus rogercresseyi</name>
    <name type="common">Sea louse</name>
    <dbReference type="NCBI Taxonomy" id="217165"/>
    <lineage>
        <taxon>Eukaryota</taxon>
        <taxon>Metazoa</taxon>
        <taxon>Ecdysozoa</taxon>
        <taxon>Arthropoda</taxon>
        <taxon>Crustacea</taxon>
        <taxon>Multicrustacea</taxon>
        <taxon>Hexanauplia</taxon>
        <taxon>Copepoda</taxon>
        <taxon>Siphonostomatoida</taxon>
        <taxon>Caligidae</taxon>
        <taxon>Caligus</taxon>
    </lineage>
</organism>
<reference evidence="3" key="1">
    <citation type="submission" date="2021-01" db="EMBL/GenBank/DDBJ databases">
        <title>Caligus Genome Assembly.</title>
        <authorList>
            <person name="Gallardo-Escarate C."/>
        </authorList>
    </citation>
    <scope>NUCLEOTIDE SEQUENCE [LARGE SCALE GENOMIC DNA]</scope>
</reference>
<proteinExistence type="predicted"/>
<gene>
    <name evidence="2" type="ORF">FKW44_020336</name>
</gene>
<name>A0A7T8GXN3_CALRO</name>
<keyword evidence="3" id="KW-1185">Reference proteome</keyword>
<dbReference type="AlphaFoldDB" id="A0A7T8GXN3"/>
<accession>A0A7T8GXN3</accession>
<protein>
    <submittedName>
        <fullName evidence="2">Uncharacterized protein</fullName>
    </submittedName>
</protein>
<evidence type="ECO:0000313" key="2">
    <source>
        <dbReference type="EMBL" id="QQP39451.1"/>
    </source>
</evidence>